<evidence type="ECO:0000313" key="3">
    <source>
        <dbReference type="Proteomes" id="UP000093053"/>
    </source>
</evidence>
<evidence type="ECO:0000313" key="2">
    <source>
        <dbReference type="EMBL" id="ANZ41930.1"/>
    </source>
</evidence>
<proteinExistence type="predicted"/>
<dbReference type="Proteomes" id="UP000093053">
    <property type="component" value="Chromosome"/>
</dbReference>
<name>A0A1B2HW07_9PSEU</name>
<keyword evidence="3" id="KW-1185">Reference proteome</keyword>
<accession>A0A1B2HW07</accession>
<organism evidence="2 3">
    <name type="scientific">Lentzea guizhouensis</name>
    <dbReference type="NCBI Taxonomy" id="1586287"/>
    <lineage>
        <taxon>Bacteria</taxon>
        <taxon>Bacillati</taxon>
        <taxon>Actinomycetota</taxon>
        <taxon>Actinomycetes</taxon>
        <taxon>Pseudonocardiales</taxon>
        <taxon>Pseudonocardiaceae</taxon>
        <taxon>Lentzea</taxon>
    </lineage>
</organism>
<protein>
    <recommendedName>
        <fullName evidence="4">Orc1-like AAA ATPase domain-containing protein</fullName>
    </recommendedName>
</protein>
<sequence>MSLVWREREQLAALAGSTGGAVQLAGAGRAELLSTLSPAVSVTCVPSEQHLPHAALHQVLQPLLGGLSTVSSPRRAALEAALGLAEGVPSVHVVGLAALDLLAGRGVVVVEDAQWLDAESREVLGFVARRLAGSGAVLVVAADVPVFDGVPALCSADDLLHAAEEAAAAGRRDELERILAEVRGRTSPSASARWPRGCRPRSTTAWARARARPS</sequence>
<dbReference type="EMBL" id="CP016793">
    <property type="protein sequence ID" value="ANZ41930.1"/>
    <property type="molecule type" value="Genomic_DNA"/>
</dbReference>
<dbReference type="STRING" id="1586287.BBK82_44365"/>
<dbReference type="OrthoDB" id="134933at2"/>
<dbReference type="AlphaFoldDB" id="A0A1B2HW07"/>
<gene>
    <name evidence="2" type="ORF">BBK82_44365</name>
</gene>
<dbReference type="RefSeq" id="WP_065920265.1">
    <property type="nucleotide sequence ID" value="NZ_CP016793.1"/>
</dbReference>
<evidence type="ECO:0000256" key="1">
    <source>
        <dbReference type="SAM" id="MobiDB-lite"/>
    </source>
</evidence>
<evidence type="ECO:0008006" key="4">
    <source>
        <dbReference type="Google" id="ProtNLM"/>
    </source>
</evidence>
<dbReference type="KEGG" id="led:BBK82_44365"/>
<reference evidence="2 3" key="1">
    <citation type="submission" date="2016-07" db="EMBL/GenBank/DDBJ databases">
        <title>Complete genome sequence of the Lentzea guizhouensis DHS C013.</title>
        <authorList>
            <person name="Cao C."/>
        </authorList>
    </citation>
    <scope>NUCLEOTIDE SEQUENCE [LARGE SCALE GENOMIC DNA]</scope>
    <source>
        <strain evidence="2 3">DHS C013</strain>
    </source>
</reference>
<feature type="region of interest" description="Disordered" evidence="1">
    <location>
        <begin position="184"/>
        <end position="214"/>
    </location>
</feature>